<dbReference type="PANTHER" id="PTHR38436:SF3">
    <property type="entry name" value="CARBOXYMETHYLENEBUTENOLIDASE-RELATED"/>
    <property type="match status" value="1"/>
</dbReference>
<dbReference type="SUPFAM" id="SSF54427">
    <property type="entry name" value="NTF2-like"/>
    <property type="match status" value="1"/>
</dbReference>
<gene>
    <name evidence="1" type="ORF">L873DRAFT_1718632</name>
</gene>
<keyword evidence="2" id="KW-1185">Reference proteome</keyword>
<dbReference type="Proteomes" id="UP000276215">
    <property type="component" value="Unassembled WGS sequence"/>
</dbReference>
<dbReference type="GO" id="GO:0030638">
    <property type="term" value="P:polyketide metabolic process"/>
    <property type="evidence" value="ECO:0007669"/>
    <property type="project" value="InterPro"/>
</dbReference>
<reference evidence="1 2" key="1">
    <citation type="journal article" date="2018" name="Nat. Ecol. Evol.">
        <title>Pezizomycetes genomes reveal the molecular basis of ectomycorrhizal truffle lifestyle.</title>
        <authorList>
            <person name="Murat C."/>
            <person name="Payen T."/>
            <person name="Noel B."/>
            <person name="Kuo A."/>
            <person name="Morin E."/>
            <person name="Chen J."/>
            <person name="Kohler A."/>
            <person name="Krizsan K."/>
            <person name="Balestrini R."/>
            <person name="Da Silva C."/>
            <person name="Montanini B."/>
            <person name="Hainaut M."/>
            <person name="Levati E."/>
            <person name="Barry K.W."/>
            <person name="Belfiori B."/>
            <person name="Cichocki N."/>
            <person name="Clum A."/>
            <person name="Dockter R.B."/>
            <person name="Fauchery L."/>
            <person name="Guy J."/>
            <person name="Iotti M."/>
            <person name="Le Tacon F."/>
            <person name="Lindquist E.A."/>
            <person name="Lipzen A."/>
            <person name="Malagnac F."/>
            <person name="Mello A."/>
            <person name="Molinier V."/>
            <person name="Miyauchi S."/>
            <person name="Poulain J."/>
            <person name="Riccioni C."/>
            <person name="Rubini A."/>
            <person name="Sitrit Y."/>
            <person name="Splivallo R."/>
            <person name="Traeger S."/>
            <person name="Wang M."/>
            <person name="Zifcakova L."/>
            <person name="Wipf D."/>
            <person name="Zambonelli A."/>
            <person name="Paolocci F."/>
            <person name="Nowrousian M."/>
            <person name="Ottonello S."/>
            <person name="Baldrian P."/>
            <person name="Spatafora J.W."/>
            <person name="Henrissat B."/>
            <person name="Nagy L.G."/>
            <person name="Aury J.M."/>
            <person name="Wincker P."/>
            <person name="Grigoriev I.V."/>
            <person name="Bonfante P."/>
            <person name="Martin F.M."/>
        </authorList>
    </citation>
    <scope>NUCLEOTIDE SEQUENCE [LARGE SCALE GENOMIC DNA]</scope>
    <source>
        <strain evidence="1 2">120613-1</strain>
    </source>
</reference>
<dbReference type="OrthoDB" id="5440at2759"/>
<evidence type="ECO:0008006" key="3">
    <source>
        <dbReference type="Google" id="ProtNLM"/>
    </source>
</evidence>
<evidence type="ECO:0000313" key="2">
    <source>
        <dbReference type="Proteomes" id="UP000276215"/>
    </source>
</evidence>
<dbReference type="InterPro" id="IPR032710">
    <property type="entry name" value="NTF2-like_dom_sf"/>
</dbReference>
<proteinExistence type="predicted"/>
<accession>A0A3N4J8U7</accession>
<dbReference type="InterPro" id="IPR009959">
    <property type="entry name" value="Cyclase_SnoaL-like"/>
</dbReference>
<evidence type="ECO:0000313" key="1">
    <source>
        <dbReference type="EMBL" id="RPA90234.1"/>
    </source>
</evidence>
<dbReference type="PANTHER" id="PTHR38436">
    <property type="entry name" value="POLYKETIDE CYCLASE SNOAL-LIKE DOMAIN"/>
    <property type="match status" value="1"/>
</dbReference>
<dbReference type="STRING" id="1336337.A0A3N4J8U7"/>
<dbReference type="AlphaFoldDB" id="A0A3N4J8U7"/>
<dbReference type="EMBL" id="ML120533">
    <property type="protein sequence ID" value="RPA90234.1"/>
    <property type="molecule type" value="Genomic_DNA"/>
</dbReference>
<sequence length="337" mass="37066">MDAPPPTLIIATDTAYFSTAPWIAEGYNVLHLPFANVRKIENATDDIEPNNKCALLAFGQSAFYALSLATSSLPSLTVVIAYYPPMLPSAPRGFHPGIKVLIHLPASAPFSVSGRGVKVSVYDGAEAGFAEEEGEGSYDKVSAGLAYSRTLALLRETVGPEVDLEGIWSEHMLYEFVEKDVERTMSTMVAEPYVNHIPTCSTGGIGYKNLYNFYKHHFIPLNPPSLTMKLISRTVGADRIVDEMVLKFRHDTRIDWMLPGIAPTYRLVEVALVSIVCIRGGKLYHEHIYWDQASVLAQVGLLDIKELPIVGAEGARKVIDEGSVESNVLIPEWNEGR</sequence>
<name>A0A3N4J8U7_9PEZI</name>
<organism evidence="1 2">
    <name type="scientific">Choiromyces venosus 120613-1</name>
    <dbReference type="NCBI Taxonomy" id="1336337"/>
    <lineage>
        <taxon>Eukaryota</taxon>
        <taxon>Fungi</taxon>
        <taxon>Dikarya</taxon>
        <taxon>Ascomycota</taxon>
        <taxon>Pezizomycotina</taxon>
        <taxon>Pezizomycetes</taxon>
        <taxon>Pezizales</taxon>
        <taxon>Tuberaceae</taxon>
        <taxon>Choiromyces</taxon>
    </lineage>
</organism>
<protein>
    <recommendedName>
        <fullName evidence="3">NTF2-like protein</fullName>
    </recommendedName>
</protein>
<dbReference type="Gene3D" id="3.10.450.50">
    <property type="match status" value="1"/>
</dbReference>